<accession>A0ACC3DT25</accession>
<dbReference type="Proteomes" id="UP001186974">
    <property type="component" value="Unassembled WGS sequence"/>
</dbReference>
<keyword evidence="2" id="KW-1185">Reference proteome</keyword>
<comment type="caution">
    <text evidence="1">The sequence shown here is derived from an EMBL/GenBank/DDBJ whole genome shotgun (WGS) entry which is preliminary data.</text>
</comment>
<gene>
    <name evidence="1" type="ORF">LTS18_004176</name>
</gene>
<protein>
    <submittedName>
        <fullName evidence="1">Uncharacterized protein</fullName>
    </submittedName>
</protein>
<evidence type="ECO:0000313" key="1">
    <source>
        <dbReference type="EMBL" id="KAK3079668.1"/>
    </source>
</evidence>
<sequence>MASVARPEHFAHVRCLYRQLQRECTYLPDPASRVYISKHISYRFREYTQYRFDHRLDEPKERLKSVLQKAERGIIFLRRANEGEYEPLLKVLKHTYGRVGKRKHELLAPILRPDQPTEDENENFTAEKQHVDLKGHPLTGIPAPLTSPKKNEKDGSIEFTISEKYQKLVALAKSHKASPSQTSNSSRPTVRSVVQKVPELNLWMRPQPRKRLASMSRNWYRKLLEKIMPPLPEEEWNRLEALVTGQVSWKNSRVRRANSAVKPNRLSFRDLAKFTLNEGESTDKHHIGQGDQWMQEPSQVRQVMTDLVNHHARMSKVDTKSPSLNTPHAVTPRFMQRLWLAVFVQCPKMTWDGDTNKWIVEWGYLPASSDRGRFKKLTYANFSNPQKTSSPLEALFSEPKERSRQQGANKTAAAETRAGHKNYESVSYNDQSKKPQSTTSL</sequence>
<dbReference type="EMBL" id="JAWDJW010000987">
    <property type="protein sequence ID" value="KAK3079668.1"/>
    <property type="molecule type" value="Genomic_DNA"/>
</dbReference>
<organism evidence="1 2">
    <name type="scientific">Coniosporium uncinatum</name>
    <dbReference type="NCBI Taxonomy" id="93489"/>
    <lineage>
        <taxon>Eukaryota</taxon>
        <taxon>Fungi</taxon>
        <taxon>Dikarya</taxon>
        <taxon>Ascomycota</taxon>
        <taxon>Pezizomycotina</taxon>
        <taxon>Dothideomycetes</taxon>
        <taxon>Dothideomycetes incertae sedis</taxon>
        <taxon>Coniosporium</taxon>
    </lineage>
</organism>
<name>A0ACC3DT25_9PEZI</name>
<evidence type="ECO:0000313" key="2">
    <source>
        <dbReference type="Proteomes" id="UP001186974"/>
    </source>
</evidence>
<reference evidence="1" key="1">
    <citation type="submission" date="2024-09" db="EMBL/GenBank/DDBJ databases">
        <title>Black Yeasts Isolated from many extreme environments.</title>
        <authorList>
            <person name="Coleine C."/>
            <person name="Stajich J.E."/>
            <person name="Selbmann L."/>
        </authorList>
    </citation>
    <scope>NUCLEOTIDE SEQUENCE</scope>
    <source>
        <strain evidence="1">CCFEE 5737</strain>
    </source>
</reference>
<proteinExistence type="predicted"/>